<evidence type="ECO:0000256" key="1">
    <source>
        <dbReference type="SAM" id="MobiDB-lite"/>
    </source>
</evidence>
<accession>A0ABT3RWN3</accession>
<feature type="domain" description="Solute-binding protein family 5" evidence="3">
    <location>
        <begin position="79"/>
        <end position="472"/>
    </location>
</feature>
<dbReference type="PROSITE" id="PS51257">
    <property type="entry name" value="PROKAR_LIPOPROTEIN"/>
    <property type="match status" value="1"/>
</dbReference>
<dbReference type="InterPro" id="IPR000914">
    <property type="entry name" value="SBP_5_dom"/>
</dbReference>
<evidence type="ECO:0000256" key="2">
    <source>
        <dbReference type="SAM" id="SignalP"/>
    </source>
</evidence>
<dbReference type="SUPFAM" id="SSF53850">
    <property type="entry name" value="Periplasmic binding protein-like II"/>
    <property type="match status" value="1"/>
</dbReference>
<dbReference type="Gene3D" id="3.10.105.10">
    <property type="entry name" value="Dipeptide-binding Protein, Domain 3"/>
    <property type="match status" value="1"/>
</dbReference>
<keyword evidence="5" id="KW-1185">Reference proteome</keyword>
<dbReference type="InterPro" id="IPR039424">
    <property type="entry name" value="SBP_5"/>
</dbReference>
<dbReference type="PANTHER" id="PTHR30290">
    <property type="entry name" value="PERIPLASMIC BINDING COMPONENT OF ABC TRANSPORTER"/>
    <property type="match status" value="1"/>
</dbReference>
<dbReference type="Gene3D" id="3.90.76.10">
    <property type="entry name" value="Dipeptide-binding Protein, Domain 1"/>
    <property type="match status" value="1"/>
</dbReference>
<dbReference type="InterPro" id="IPR030678">
    <property type="entry name" value="Peptide/Ni-bd"/>
</dbReference>
<dbReference type="Gene3D" id="3.40.190.10">
    <property type="entry name" value="Periplasmic binding protein-like II"/>
    <property type="match status" value="1"/>
</dbReference>
<dbReference type="CDD" id="cd00995">
    <property type="entry name" value="PBP2_NikA_DppA_OppA_like"/>
    <property type="match status" value="1"/>
</dbReference>
<evidence type="ECO:0000313" key="4">
    <source>
        <dbReference type="EMBL" id="MCX2745749.1"/>
    </source>
</evidence>
<protein>
    <submittedName>
        <fullName evidence="4">ABC transporter substrate-binding protein</fullName>
    </submittedName>
</protein>
<dbReference type="RefSeq" id="WP_266058347.1">
    <property type="nucleotide sequence ID" value="NZ_JAPFQN010000011.1"/>
</dbReference>
<gene>
    <name evidence="4" type="ORF">OO013_17840</name>
</gene>
<dbReference type="EMBL" id="JAPFQN010000011">
    <property type="protein sequence ID" value="MCX2745749.1"/>
    <property type="molecule type" value="Genomic_DNA"/>
</dbReference>
<feature type="signal peptide" evidence="2">
    <location>
        <begin position="1"/>
        <end position="20"/>
    </location>
</feature>
<dbReference type="PIRSF" id="PIRSF002741">
    <property type="entry name" value="MppA"/>
    <property type="match status" value="1"/>
</dbReference>
<reference evidence="4 5" key="1">
    <citation type="submission" date="2022-11" db="EMBL/GenBank/DDBJ databases">
        <title>The characterization of three novel Bacteroidetes species and genomic analysis of their roles in tidal elemental geochemical cycles.</title>
        <authorList>
            <person name="Ma K."/>
        </authorList>
    </citation>
    <scope>NUCLEOTIDE SEQUENCE [LARGE SCALE GENOMIC DNA]</scope>
    <source>
        <strain evidence="4 5">M17</strain>
    </source>
</reference>
<evidence type="ECO:0000259" key="3">
    <source>
        <dbReference type="Pfam" id="PF00496"/>
    </source>
</evidence>
<sequence>MLRKLCYSLMILVLFASCGGDDNVEGQNDLSGKKVFRYNQAEGLSSLDPAFARNQANIWATTQLFSGLFELTDELYTAPNLADTWKISDDGLVYTITIQKGVKFHDNECFPEGEGRELKASDFVYSFNRILDPATASTGAWVFRDKIKVDENGEIAEDWVKAVDDYTLEITLKEPFAPFLEILTMPYTFPVPKEAVDKYGKDFRTNPVGTGPFMLNTWKENNTLIMVKNEDYWKKDINGKQLPYLDAVEVSFINDKNQELLTFQQGKLDFVSGILSASVDLILNKDGKPKEEFEKEHNCQIYKEPYLNTEYIGFMMDKSAYEDPNHPFLNKDFRKALNYAINREELVSGLLNNLGRPGNSGIVPAALPSFDAEVVKGYEYNTKKAEELLKKSGYDASEYPSFDLYTTIQSKDIIEYLKNQWNSIGVNVNIQINQVPQHQEMVDNGKVKFFRGSWLGDYPDAENYLSMFYSKYYAPAGPNKTHFNNEKYDSLYNVAKETTDGFKRFDLYQKMDNIIVDEAPVIVLFYDEVVRLVHDNIQNLQSNPMNVLKLEKVDIQDPETLEASAEGSEETSDDIEVITE</sequence>
<feature type="compositionally biased region" description="Acidic residues" evidence="1">
    <location>
        <begin position="567"/>
        <end position="580"/>
    </location>
</feature>
<proteinExistence type="predicted"/>
<feature type="region of interest" description="Disordered" evidence="1">
    <location>
        <begin position="559"/>
        <end position="580"/>
    </location>
</feature>
<dbReference type="Proteomes" id="UP001209885">
    <property type="component" value="Unassembled WGS sequence"/>
</dbReference>
<evidence type="ECO:0000313" key="5">
    <source>
        <dbReference type="Proteomes" id="UP001209885"/>
    </source>
</evidence>
<name>A0ABT3RWN3_9BACT</name>
<comment type="caution">
    <text evidence="4">The sequence shown here is derived from an EMBL/GenBank/DDBJ whole genome shotgun (WGS) entry which is preliminary data.</text>
</comment>
<feature type="chain" id="PRO_5046311358" evidence="2">
    <location>
        <begin position="21"/>
        <end position="580"/>
    </location>
</feature>
<keyword evidence="2" id="KW-0732">Signal</keyword>
<dbReference type="Pfam" id="PF00496">
    <property type="entry name" value="SBP_bac_5"/>
    <property type="match status" value="1"/>
</dbReference>
<organism evidence="4 5">
    <name type="scientific">Mangrovivirga halotolerans</name>
    <dbReference type="NCBI Taxonomy" id="2993936"/>
    <lineage>
        <taxon>Bacteria</taxon>
        <taxon>Pseudomonadati</taxon>
        <taxon>Bacteroidota</taxon>
        <taxon>Cytophagia</taxon>
        <taxon>Cytophagales</taxon>
        <taxon>Mangrovivirgaceae</taxon>
        <taxon>Mangrovivirga</taxon>
    </lineage>
</organism>